<keyword evidence="2" id="KW-1185">Reference proteome</keyword>
<reference evidence="1 2" key="1">
    <citation type="submission" date="2024-09" db="EMBL/GenBank/DDBJ databases">
        <authorList>
            <person name="Sun Q."/>
            <person name="Mori K."/>
        </authorList>
    </citation>
    <scope>NUCLEOTIDE SEQUENCE [LARGE SCALE GENOMIC DNA]</scope>
    <source>
        <strain evidence="1 2">TBRC 0563</strain>
    </source>
</reference>
<protein>
    <submittedName>
        <fullName evidence="1">Uncharacterized protein</fullName>
    </submittedName>
</protein>
<dbReference type="RefSeq" id="WP_378211449.1">
    <property type="nucleotide sequence ID" value="NZ_JBHLZP010000511.1"/>
</dbReference>
<organism evidence="1 2">
    <name type="scientific">Actinoallomurus acaciae</name>
    <dbReference type="NCBI Taxonomy" id="502577"/>
    <lineage>
        <taxon>Bacteria</taxon>
        <taxon>Bacillati</taxon>
        <taxon>Actinomycetota</taxon>
        <taxon>Actinomycetes</taxon>
        <taxon>Streptosporangiales</taxon>
        <taxon>Thermomonosporaceae</taxon>
        <taxon>Actinoallomurus</taxon>
    </lineage>
</organism>
<gene>
    <name evidence="1" type="ORF">ACFFNX_40330</name>
</gene>
<evidence type="ECO:0000313" key="2">
    <source>
        <dbReference type="Proteomes" id="UP001589627"/>
    </source>
</evidence>
<comment type="caution">
    <text evidence="1">The sequence shown here is derived from an EMBL/GenBank/DDBJ whole genome shotgun (WGS) entry which is preliminary data.</text>
</comment>
<dbReference type="EMBL" id="JBHLZP010000511">
    <property type="protein sequence ID" value="MFB9838416.1"/>
    <property type="molecule type" value="Genomic_DNA"/>
</dbReference>
<evidence type="ECO:0000313" key="1">
    <source>
        <dbReference type="EMBL" id="MFB9838416.1"/>
    </source>
</evidence>
<sequence>MPEHPALAGLRRFDKVIGVELDLEEADVDLLARPVELAWRTRAPKRVVAAG</sequence>
<name>A0ABV5YTN8_9ACTN</name>
<proteinExistence type="predicted"/>
<accession>A0ABV5YTN8</accession>
<dbReference type="Proteomes" id="UP001589627">
    <property type="component" value="Unassembled WGS sequence"/>
</dbReference>